<organism evidence="1 2">
    <name type="scientific">Laceyella tengchongensis</name>
    <dbReference type="NCBI Taxonomy" id="574699"/>
    <lineage>
        <taxon>Bacteria</taxon>
        <taxon>Bacillati</taxon>
        <taxon>Bacillota</taxon>
        <taxon>Bacilli</taxon>
        <taxon>Bacillales</taxon>
        <taxon>Thermoactinomycetaceae</taxon>
        <taxon>Laceyella</taxon>
    </lineage>
</organism>
<evidence type="ECO:0000313" key="1">
    <source>
        <dbReference type="EMBL" id="SMP18245.1"/>
    </source>
</evidence>
<accession>A0AA45WNI9</accession>
<evidence type="ECO:0000313" key="2">
    <source>
        <dbReference type="Proteomes" id="UP001157946"/>
    </source>
</evidence>
<dbReference type="AlphaFoldDB" id="A0AA45WNI9"/>
<proteinExistence type="predicted"/>
<keyword evidence="2" id="KW-1185">Reference proteome</keyword>
<dbReference type="EMBL" id="FXTU01000003">
    <property type="protein sequence ID" value="SMP18245.1"/>
    <property type="molecule type" value="Genomic_DNA"/>
</dbReference>
<reference evidence="1" key="1">
    <citation type="submission" date="2017-05" db="EMBL/GenBank/DDBJ databases">
        <authorList>
            <person name="Varghese N."/>
            <person name="Submissions S."/>
        </authorList>
    </citation>
    <scope>NUCLEOTIDE SEQUENCE</scope>
    <source>
        <strain evidence="1">DSM 45262</strain>
    </source>
</reference>
<sequence length="121" mass="14082">MSIDISLQTFKRVEENALAALRQGMTPKDGLRRAHAAIMAEGLSQREVDFLFNWIVNCILTADARRLIMNEGHRPEIKEKFRRELGIAWQDMPIGQDLSINKQSLPRLKRYYLADEFPYSF</sequence>
<protein>
    <submittedName>
        <fullName evidence="1">Uncharacterized protein</fullName>
    </submittedName>
</protein>
<comment type="caution">
    <text evidence="1">The sequence shown here is derived from an EMBL/GenBank/DDBJ whole genome shotgun (WGS) entry which is preliminary data.</text>
</comment>
<dbReference type="RefSeq" id="WP_102992487.1">
    <property type="nucleotide sequence ID" value="NZ_FXTU01000003.1"/>
</dbReference>
<dbReference type="Proteomes" id="UP001157946">
    <property type="component" value="Unassembled WGS sequence"/>
</dbReference>
<gene>
    <name evidence="1" type="ORF">SAMN06265361_103118</name>
</gene>
<name>A0AA45WNI9_9BACL</name>